<feature type="compositionally biased region" description="Basic and acidic residues" evidence="1">
    <location>
        <begin position="90"/>
        <end position="114"/>
    </location>
</feature>
<keyword evidence="3" id="KW-1185">Reference proteome</keyword>
<protein>
    <recommendedName>
        <fullName evidence="4">RNA polymerase I and III subunit D</fullName>
    </recommendedName>
</protein>
<dbReference type="InterPro" id="IPR038948">
    <property type="entry name" value="POLR1D-like"/>
</dbReference>
<dbReference type="Proteomes" id="UP000002279">
    <property type="component" value="Chromosome 20"/>
</dbReference>
<organism evidence="2 3">
    <name type="scientific">Ornithorhynchus anatinus</name>
    <name type="common">Duckbill platypus</name>
    <dbReference type="NCBI Taxonomy" id="9258"/>
    <lineage>
        <taxon>Eukaryota</taxon>
        <taxon>Metazoa</taxon>
        <taxon>Chordata</taxon>
        <taxon>Craniata</taxon>
        <taxon>Vertebrata</taxon>
        <taxon>Euteleostomi</taxon>
        <taxon>Mammalia</taxon>
        <taxon>Monotremata</taxon>
        <taxon>Ornithorhynchidae</taxon>
        <taxon>Ornithorhynchus</taxon>
    </lineage>
</organism>
<evidence type="ECO:0000313" key="3">
    <source>
        <dbReference type="Proteomes" id="UP000002279"/>
    </source>
</evidence>
<sequence>MLCVHCSGHCLEGWFLSDFRGVRSTGDVSATPFSFHPRPRKAVEELLKEAKRGKTRAETMGPMGWMKCPLAGANKRFLINTIKNTLPSQKEQDHEPKRDNKESRSGKKEEEENPKKHRTHPYKPNIPSRQKVCPSPPRKRNSQEKYEKRSNKR</sequence>
<reference evidence="2" key="2">
    <citation type="submission" date="2025-08" db="UniProtKB">
        <authorList>
            <consortium name="Ensembl"/>
        </authorList>
    </citation>
    <scope>IDENTIFICATION</scope>
    <source>
        <strain evidence="2">Glennie</strain>
    </source>
</reference>
<dbReference type="PANTHER" id="PTHR34769">
    <property type="entry name" value="RCG42593, ISOFORM CRA_A"/>
    <property type="match status" value="1"/>
</dbReference>
<dbReference type="Bgee" id="ENSOANG00000051147">
    <property type="expression patterns" value="Expressed in fibroblast and 8 other cell types or tissues"/>
</dbReference>
<proteinExistence type="predicted"/>
<name>A0A6I8P7W6_ORNAN</name>
<dbReference type="GeneTree" id="ENSGT00390000003643"/>
<evidence type="ECO:0000256" key="1">
    <source>
        <dbReference type="SAM" id="MobiDB-lite"/>
    </source>
</evidence>
<dbReference type="Ensembl" id="ENSOANT00000066011.1">
    <property type="protein sequence ID" value="ENSOANP00000050009.1"/>
    <property type="gene ID" value="ENSOANG00000051147.1"/>
</dbReference>
<gene>
    <name evidence="2" type="primary">LOC100090361</name>
</gene>
<reference evidence="2" key="3">
    <citation type="submission" date="2025-09" db="UniProtKB">
        <authorList>
            <consortium name="Ensembl"/>
        </authorList>
    </citation>
    <scope>IDENTIFICATION</scope>
    <source>
        <strain evidence="2">Glennie</strain>
    </source>
</reference>
<dbReference type="AlphaFoldDB" id="A0A6I8P7W6"/>
<evidence type="ECO:0000313" key="2">
    <source>
        <dbReference type="Ensembl" id="ENSOANP00000050009.1"/>
    </source>
</evidence>
<feature type="compositionally biased region" description="Basic and acidic residues" evidence="1">
    <location>
        <begin position="141"/>
        <end position="153"/>
    </location>
</feature>
<evidence type="ECO:0008006" key="4">
    <source>
        <dbReference type="Google" id="ProtNLM"/>
    </source>
</evidence>
<dbReference type="PANTHER" id="PTHR34769:SF1">
    <property type="entry name" value="RNA POLYMERASE I AND III SUBUNIT D"/>
    <property type="match status" value="1"/>
</dbReference>
<dbReference type="InParanoid" id="A0A6I8P7W6"/>
<feature type="region of interest" description="Disordered" evidence="1">
    <location>
        <begin position="79"/>
        <end position="153"/>
    </location>
</feature>
<reference evidence="2 3" key="1">
    <citation type="journal article" date="2008" name="Nature">
        <title>Genome analysis of the platypus reveals unique signatures of evolution.</title>
        <authorList>
            <person name="Warren W.C."/>
            <person name="Hillier L.W."/>
            <person name="Marshall Graves J.A."/>
            <person name="Birney E."/>
            <person name="Ponting C.P."/>
            <person name="Grutzner F."/>
            <person name="Belov K."/>
            <person name="Miller W."/>
            <person name="Clarke L."/>
            <person name="Chinwalla A.T."/>
            <person name="Yang S.P."/>
            <person name="Heger A."/>
            <person name="Locke D.P."/>
            <person name="Miethke P."/>
            <person name="Waters P.D."/>
            <person name="Veyrunes F."/>
            <person name="Fulton L."/>
            <person name="Fulton B."/>
            <person name="Graves T."/>
            <person name="Wallis J."/>
            <person name="Puente X.S."/>
            <person name="Lopez-Otin C."/>
            <person name="Ordonez G.R."/>
            <person name="Eichler E.E."/>
            <person name="Chen L."/>
            <person name="Cheng Z."/>
            <person name="Deakin J.E."/>
            <person name="Alsop A."/>
            <person name="Thompson K."/>
            <person name="Kirby P."/>
            <person name="Papenfuss A.T."/>
            <person name="Wakefield M.J."/>
            <person name="Olender T."/>
            <person name="Lancet D."/>
            <person name="Huttley G.A."/>
            <person name="Smit A.F."/>
            <person name="Pask A."/>
            <person name="Temple-Smith P."/>
            <person name="Batzer M.A."/>
            <person name="Walker J.A."/>
            <person name="Konkel M.K."/>
            <person name="Harris R.S."/>
            <person name="Whittington C.M."/>
            <person name="Wong E.S."/>
            <person name="Gemmell N.J."/>
            <person name="Buschiazzo E."/>
            <person name="Vargas Jentzsch I.M."/>
            <person name="Merkel A."/>
            <person name="Schmitz J."/>
            <person name="Zemann A."/>
            <person name="Churakov G."/>
            <person name="Kriegs J.O."/>
            <person name="Brosius J."/>
            <person name="Murchison E.P."/>
            <person name="Sachidanandam R."/>
            <person name="Smith C."/>
            <person name="Hannon G.J."/>
            <person name="Tsend-Ayush E."/>
            <person name="McMillan D."/>
            <person name="Attenborough R."/>
            <person name="Rens W."/>
            <person name="Ferguson-Smith M."/>
            <person name="Lefevre C.M."/>
            <person name="Sharp J.A."/>
            <person name="Nicholas K.R."/>
            <person name="Ray D.A."/>
            <person name="Kube M."/>
            <person name="Reinhardt R."/>
            <person name="Pringle T.H."/>
            <person name="Taylor J."/>
            <person name="Jones R.C."/>
            <person name="Nixon B."/>
            <person name="Dacheux J.L."/>
            <person name="Niwa H."/>
            <person name="Sekita Y."/>
            <person name="Huang X."/>
            <person name="Stark A."/>
            <person name="Kheradpour P."/>
            <person name="Kellis M."/>
            <person name="Flicek P."/>
            <person name="Chen Y."/>
            <person name="Webber C."/>
            <person name="Hardison R."/>
            <person name="Nelson J."/>
            <person name="Hallsworth-Pepin K."/>
            <person name="Delehaunty K."/>
            <person name="Markovic C."/>
            <person name="Minx P."/>
            <person name="Feng Y."/>
            <person name="Kremitzki C."/>
            <person name="Mitreva M."/>
            <person name="Glasscock J."/>
            <person name="Wylie T."/>
            <person name="Wohldmann P."/>
            <person name="Thiru P."/>
            <person name="Nhan M.N."/>
            <person name="Pohl C.S."/>
            <person name="Smith S.M."/>
            <person name="Hou S."/>
            <person name="Nefedov M."/>
            <person name="de Jong P.J."/>
            <person name="Renfree M.B."/>
            <person name="Mardis E.R."/>
            <person name="Wilson R.K."/>
        </authorList>
    </citation>
    <scope>NUCLEOTIDE SEQUENCE [LARGE SCALE GENOMIC DNA]</scope>
    <source>
        <strain evidence="2 3">Glennie</strain>
    </source>
</reference>
<accession>A0A6I8P7W6</accession>